<protein>
    <submittedName>
        <fullName evidence="7">Uncharacterized protein</fullName>
    </submittedName>
</protein>
<dbReference type="PANTHER" id="PTHR24171:SF8">
    <property type="entry name" value="BRCA1-ASSOCIATED RING DOMAIN PROTEIN 1"/>
    <property type="match status" value="1"/>
</dbReference>
<feature type="region of interest" description="Disordered" evidence="5">
    <location>
        <begin position="724"/>
        <end position="745"/>
    </location>
</feature>
<dbReference type="InterPro" id="IPR036770">
    <property type="entry name" value="Ankyrin_rpt-contain_sf"/>
</dbReference>
<evidence type="ECO:0000313" key="7">
    <source>
        <dbReference type="EMBL" id="GJJ08192.1"/>
    </source>
</evidence>
<dbReference type="InterPro" id="IPR002110">
    <property type="entry name" value="Ankyrin_rpt"/>
</dbReference>
<dbReference type="GO" id="GO:0004842">
    <property type="term" value="F:ubiquitin-protein transferase activity"/>
    <property type="evidence" value="ECO:0007669"/>
    <property type="project" value="TreeGrafter"/>
</dbReference>
<dbReference type="PANTHER" id="PTHR24171">
    <property type="entry name" value="ANKYRIN REPEAT DOMAIN-CONTAINING PROTEIN 39-RELATED"/>
    <property type="match status" value="1"/>
</dbReference>
<organism evidence="7 8">
    <name type="scientific">Clathrus columnatus</name>
    <dbReference type="NCBI Taxonomy" id="1419009"/>
    <lineage>
        <taxon>Eukaryota</taxon>
        <taxon>Fungi</taxon>
        <taxon>Dikarya</taxon>
        <taxon>Basidiomycota</taxon>
        <taxon>Agaricomycotina</taxon>
        <taxon>Agaricomycetes</taxon>
        <taxon>Phallomycetidae</taxon>
        <taxon>Phallales</taxon>
        <taxon>Clathraceae</taxon>
        <taxon>Clathrus</taxon>
    </lineage>
</organism>
<feature type="coiled-coil region" evidence="4">
    <location>
        <begin position="610"/>
        <end position="644"/>
    </location>
</feature>
<evidence type="ECO:0000256" key="3">
    <source>
        <dbReference type="PROSITE-ProRule" id="PRU00023"/>
    </source>
</evidence>
<feature type="transmembrane region" description="Helical" evidence="6">
    <location>
        <begin position="80"/>
        <end position="102"/>
    </location>
</feature>
<evidence type="ECO:0000256" key="4">
    <source>
        <dbReference type="SAM" id="Coils"/>
    </source>
</evidence>
<dbReference type="Gene3D" id="1.25.40.20">
    <property type="entry name" value="Ankyrin repeat-containing domain"/>
    <property type="match status" value="2"/>
</dbReference>
<evidence type="ECO:0000313" key="8">
    <source>
        <dbReference type="Proteomes" id="UP001050691"/>
    </source>
</evidence>
<proteinExistence type="predicted"/>
<feature type="compositionally biased region" description="Low complexity" evidence="5">
    <location>
        <begin position="486"/>
        <end position="512"/>
    </location>
</feature>
<feature type="region of interest" description="Disordered" evidence="5">
    <location>
        <begin position="441"/>
        <end position="553"/>
    </location>
</feature>
<name>A0AAV5A0N0_9AGAM</name>
<dbReference type="SUPFAM" id="SSF48403">
    <property type="entry name" value="Ankyrin repeat"/>
    <property type="match status" value="2"/>
</dbReference>
<dbReference type="Pfam" id="PF00023">
    <property type="entry name" value="Ank"/>
    <property type="match status" value="1"/>
</dbReference>
<keyword evidence="2 3" id="KW-0040">ANK repeat</keyword>
<dbReference type="AlphaFoldDB" id="A0AAV5A0N0"/>
<feature type="region of interest" description="Disordered" evidence="5">
    <location>
        <begin position="663"/>
        <end position="690"/>
    </location>
</feature>
<evidence type="ECO:0000256" key="2">
    <source>
        <dbReference type="ARBA" id="ARBA00023043"/>
    </source>
</evidence>
<sequence>MTLESHNLFRAVVAADSTAFREILASGIDVNTVDELGRSVLHYAALGPAINALESQGQVRLSEARLEVLRLISQHDQLSLYSLNAPMAWAGGVTLLGLMSWLNMSMEITYLLEFARGLLEVNAMDEQGATALMYAARDGNMQVVQRLLAHGARPDVKDISQKSSIQYAMAHPEVLWLCEETLRKTRRTELEISMTMQPRKRKLRPNTPFPDLPVERLSNALFYSGKKNLLSPPALNMVAIRREFDNLVQAIRNQDTSGVDKIFSGLHDSRSQEAPVLVNFRDEAGLAPIHHACSHRYSPSIEIADALYFAGADMGLYSTLGFTPLHHLARTARDAKKESRDGDSSPNLIQMVEDDPLYVFTVHLIRDLHASLRAIDNRGETPLHAAAEHGRSVAVLKAMLECDKAYVGKESVRETRNERGLRPVDVAKTEFIPIFMGELRDSLKKPPRPPPLKVSSSFKDAGPSPHNTPRSPRSMSSFTLVKKASDMSIMSKSSGSSSKSSGNQSQSSYMSQRSAVRHWNRPSHPNGMQPNPYPTPPSSYSGSPASSSEHMSGSFDAPACAMDVLYNLSLSASALQVYSQPHQEEGNNVPDLVTISETLAISRDRAMHVLDHWSSQLEAARSEYVQVKSQIQKAESLLNRVTKDVEFAIIRPHKREQLLRSLQESKASTVTESNIKPVSNDPSALESGVPGSLETVDGHSSHAQSVTVTSKGGRLRFDLSTYVEHGSSKPPSNVQFASDDEPKRRHHRHYVKETSAILKMAPKILQRANTDIHSIEANLLSTGKLFQYAEEAILEAHVLVDEAIKLREDQLSVVLRAHHGFDYFLHQSRLSPIFEKSSEGGHTSPSSTSTVTDIHSLSIPNLKPIEEPHILRHLLMRKIDRDVQRIIEDIQKTHVWLRVIREVLRGLRRRVFIEL</sequence>
<evidence type="ECO:0000256" key="5">
    <source>
        <dbReference type="SAM" id="MobiDB-lite"/>
    </source>
</evidence>
<dbReference type="PROSITE" id="PS50297">
    <property type="entry name" value="ANK_REP_REGION"/>
    <property type="match status" value="2"/>
</dbReference>
<keyword evidence="6" id="KW-1133">Transmembrane helix</keyword>
<comment type="caution">
    <text evidence="7">The sequence shown here is derived from an EMBL/GenBank/DDBJ whole genome shotgun (WGS) entry which is preliminary data.</text>
</comment>
<evidence type="ECO:0000256" key="1">
    <source>
        <dbReference type="ARBA" id="ARBA00022737"/>
    </source>
</evidence>
<reference evidence="7" key="1">
    <citation type="submission" date="2021-10" db="EMBL/GenBank/DDBJ databases">
        <title>De novo Genome Assembly of Clathrus columnatus (Basidiomycota, Fungi) Using Illumina and Nanopore Sequence Data.</title>
        <authorList>
            <person name="Ogiso-Tanaka E."/>
            <person name="Itagaki H."/>
            <person name="Hosoya T."/>
            <person name="Hosaka K."/>
        </authorList>
    </citation>
    <scope>NUCLEOTIDE SEQUENCE</scope>
    <source>
        <strain evidence="7">MO-923</strain>
    </source>
</reference>
<keyword evidence="6" id="KW-0812">Transmembrane</keyword>
<dbReference type="Pfam" id="PF12796">
    <property type="entry name" value="Ank_2"/>
    <property type="match status" value="1"/>
</dbReference>
<keyword evidence="8" id="KW-1185">Reference proteome</keyword>
<dbReference type="PROSITE" id="PS50088">
    <property type="entry name" value="ANK_REPEAT"/>
    <property type="match status" value="2"/>
</dbReference>
<gene>
    <name evidence="7" type="ORF">Clacol_002400</name>
</gene>
<dbReference type="SMART" id="SM00248">
    <property type="entry name" value="ANK"/>
    <property type="match status" value="4"/>
</dbReference>
<feature type="repeat" description="ANK" evidence="3">
    <location>
        <begin position="127"/>
        <end position="159"/>
    </location>
</feature>
<dbReference type="GO" id="GO:0085020">
    <property type="term" value="P:protein K6-linked ubiquitination"/>
    <property type="evidence" value="ECO:0007669"/>
    <property type="project" value="TreeGrafter"/>
</dbReference>
<keyword evidence="1" id="KW-0677">Repeat</keyword>
<keyword evidence="6" id="KW-0472">Membrane</keyword>
<dbReference type="EMBL" id="BPWL01000003">
    <property type="protein sequence ID" value="GJJ08192.1"/>
    <property type="molecule type" value="Genomic_DNA"/>
</dbReference>
<feature type="compositionally biased region" description="Polar residues" evidence="5">
    <location>
        <begin position="465"/>
        <end position="479"/>
    </location>
</feature>
<feature type="repeat" description="ANK" evidence="3">
    <location>
        <begin position="378"/>
        <end position="401"/>
    </location>
</feature>
<accession>A0AAV5A0N0</accession>
<evidence type="ECO:0000256" key="6">
    <source>
        <dbReference type="SAM" id="Phobius"/>
    </source>
</evidence>
<dbReference type="Proteomes" id="UP001050691">
    <property type="component" value="Unassembled WGS sequence"/>
</dbReference>
<feature type="compositionally biased region" description="Low complexity" evidence="5">
    <location>
        <begin position="538"/>
        <end position="548"/>
    </location>
</feature>
<feature type="compositionally biased region" description="Polar residues" evidence="5">
    <location>
        <begin position="663"/>
        <end position="682"/>
    </location>
</feature>
<keyword evidence="4" id="KW-0175">Coiled coil</keyword>